<dbReference type="EMBL" id="FUYE01000001">
    <property type="protein sequence ID" value="SKA77500.1"/>
    <property type="molecule type" value="Genomic_DNA"/>
</dbReference>
<evidence type="ECO:0000256" key="3">
    <source>
        <dbReference type="ARBA" id="ARBA00004673"/>
    </source>
</evidence>
<dbReference type="SUPFAM" id="SSF81442">
    <property type="entry name" value="Cytochrome c oxidase subunit I-like"/>
    <property type="match status" value="1"/>
</dbReference>
<dbReference type="EC" id="7.1.1.9" evidence="4"/>
<comment type="cofactor">
    <cofactor evidence="18">
        <name>heme</name>
        <dbReference type="ChEBI" id="CHEBI:30413"/>
    </cofactor>
    <text evidence="18">Binds 2 heme groups per subunit, denoted as high- and low-spin.</text>
</comment>
<keyword evidence="6" id="KW-1003">Cell membrane</keyword>
<dbReference type="GO" id="GO:0005886">
    <property type="term" value="C:plasma membrane"/>
    <property type="evidence" value="ECO:0007669"/>
    <property type="project" value="UniProtKB-SubCell"/>
</dbReference>
<dbReference type="PROSITE" id="PS50855">
    <property type="entry name" value="COX1"/>
    <property type="match status" value="1"/>
</dbReference>
<comment type="catalytic activity">
    <reaction evidence="17">
        <text>4 Fe(II)-[cytochrome c] + O2 + 8 H(+)(in) = 4 Fe(III)-[cytochrome c] + 2 H2O + 4 H(+)(out)</text>
        <dbReference type="Rhea" id="RHEA:11436"/>
        <dbReference type="Rhea" id="RHEA-COMP:10350"/>
        <dbReference type="Rhea" id="RHEA-COMP:14399"/>
        <dbReference type="ChEBI" id="CHEBI:15377"/>
        <dbReference type="ChEBI" id="CHEBI:15378"/>
        <dbReference type="ChEBI" id="CHEBI:15379"/>
        <dbReference type="ChEBI" id="CHEBI:29033"/>
        <dbReference type="ChEBI" id="CHEBI:29034"/>
        <dbReference type="EC" id="7.1.1.9"/>
    </reaction>
</comment>
<comment type="pathway">
    <text evidence="3">Energy metabolism; oxidative phosphorylation.</text>
</comment>
<evidence type="ECO:0000259" key="22">
    <source>
        <dbReference type="PROSITE" id="PS50855"/>
    </source>
</evidence>
<sequence>MNLATQKQTIEFDDKIVRQFMWASIGWGIIGMLVGVFIAAQLNFHQLNLAPWLSFGRLRPLHTNAVIFAFVGNMMFSGIYYSTQRLCKARMASDLLSKIHFWGWQAIIASAAVTLPLGFTRGQEYAELIWPINIAVALIWVVFAVNFFWTLARRNEPSLYVALWFYIATIITVAMLYIVNHLSIPTSWTHSYTIFAGVQNGLVQWWYGHNAVAFFLTTPILGIMYYFLPKAVERPVYSYRLSIVHFWSLVFIYIWAGPHHLLNTSLPKWLQMLGMFFSLMLWAPSWGGMLNGLLTLRGAWDKLRTDPVVKFFIAGVTFYGMSTFEGPLLSIRAVNALSHYSDWTIGHVHSGALGWNGLMAAGMFYWLTPRLYGTKLHSTSMANFHFWISLVGILLYVAAMWVSGIMQGLMLNSTNAAGTALTYPNFIETLTAIRPMMAFRIIGGSLYLVGMGLMLWNLWCTARRGKAVNETREVAVIQRGSVDNMGLKTTFLSDPVTYLFAGLFLLMGWIFLPKGADITALICSLAFAAIAVKKFAENHQRWSNWYDRLLENWLPFTVLTFIAVALGGLIQIVPTVMVNRAKNMEDRIQQVYTPLELTGRDIYVSEGCYNCHSQMIRTMLPDVLRYGDYSRMGESIYDHPFQWGSKRTGPDLAREGGKYPHSWHYNHMMEPRSTSVGSNMPAYPHLFTEKFDQKSLPSKIATMVKLGVPYPIMTDVEIKENAIKQGIEIVENLKNDKLVASPDTKIVALIAYLQKLGKYDTPEAEEKMRGAPGVPQLIPGPGNPDKQRPAESE</sequence>
<keyword evidence="5 19" id="KW-0813">Transport</keyword>
<evidence type="ECO:0000256" key="12">
    <source>
        <dbReference type="ARBA" id="ARBA00022982"/>
    </source>
</evidence>
<feature type="binding site" evidence="18">
    <location>
        <position position="259"/>
    </location>
    <ligand>
        <name>Cu cation</name>
        <dbReference type="ChEBI" id="CHEBI:23378"/>
        <label>B</label>
    </ligand>
</feature>
<dbReference type="NCBIfam" id="TIGR00780">
    <property type="entry name" value="ccoN"/>
    <property type="match status" value="1"/>
</dbReference>
<evidence type="ECO:0000313" key="24">
    <source>
        <dbReference type="EMBL" id="SKA77500.1"/>
    </source>
</evidence>
<dbReference type="InterPro" id="IPR003468">
    <property type="entry name" value="Cyt_c_oxidase_monohaem-su/FixO"/>
</dbReference>
<feature type="transmembrane region" description="Helical" evidence="21">
    <location>
        <begin position="205"/>
        <end position="227"/>
    </location>
</feature>
<evidence type="ECO:0000256" key="20">
    <source>
        <dbReference type="SAM" id="MobiDB-lite"/>
    </source>
</evidence>
<evidence type="ECO:0000256" key="19">
    <source>
        <dbReference type="RuleBase" id="RU000370"/>
    </source>
</evidence>
<dbReference type="NCBIfam" id="TIGR00781">
    <property type="entry name" value="ccoO"/>
    <property type="match status" value="1"/>
</dbReference>
<evidence type="ECO:0000256" key="8">
    <source>
        <dbReference type="ARBA" id="ARBA00022660"/>
    </source>
</evidence>
<comment type="cofactor">
    <cofactor evidence="1">
        <name>heme b</name>
        <dbReference type="ChEBI" id="CHEBI:60344"/>
    </cofactor>
</comment>
<feature type="binding site" evidence="18">
    <location>
        <position position="260"/>
    </location>
    <ligand>
        <name>Cu cation</name>
        <dbReference type="ChEBI" id="CHEBI:23378"/>
        <label>B</label>
    </ligand>
</feature>
<evidence type="ECO:0000256" key="5">
    <source>
        <dbReference type="ARBA" id="ARBA00022448"/>
    </source>
</evidence>
<proteinExistence type="inferred from homology"/>
<dbReference type="GO" id="GO:0004129">
    <property type="term" value="F:cytochrome-c oxidase activity"/>
    <property type="evidence" value="ECO:0007669"/>
    <property type="project" value="UniProtKB-EC"/>
</dbReference>
<dbReference type="Gene3D" id="1.20.210.10">
    <property type="entry name" value="Cytochrome c oxidase-like, subunit I domain"/>
    <property type="match status" value="1"/>
</dbReference>
<dbReference type="PROSITE" id="PS51007">
    <property type="entry name" value="CYTC"/>
    <property type="match status" value="1"/>
</dbReference>
<feature type="transmembrane region" description="Helical" evidence="21">
    <location>
        <begin position="495"/>
        <end position="512"/>
    </location>
</feature>
<feature type="region of interest" description="Disordered" evidence="20">
    <location>
        <begin position="762"/>
        <end position="793"/>
    </location>
</feature>
<dbReference type="PROSITE" id="PS00077">
    <property type="entry name" value="COX1_CUB"/>
    <property type="match status" value="1"/>
</dbReference>
<organism evidence="24 25">
    <name type="scientific">Prosthecobacter debontii</name>
    <dbReference type="NCBI Taxonomy" id="48467"/>
    <lineage>
        <taxon>Bacteria</taxon>
        <taxon>Pseudomonadati</taxon>
        <taxon>Verrucomicrobiota</taxon>
        <taxon>Verrucomicrobiia</taxon>
        <taxon>Verrucomicrobiales</taxon>
        <taxon>Verrucomicrobiaceae</taxon>
        <taxon>Prosthecobacter</taxon>
    </lineage>
</organism>
<dbReference type="InterPro" id="IPR023616">
    <property type="entry name" value="Cyt_c_oxase-like_su1_dom"/>
</dbReference>
<feature type="transmembrane region" description="Helical" evidence="21">
    <location>
        <begin position="239"/>
        <end position="256"/>
    </location>
</feature>
<comment type="similarity">
    <text evidence="19">Belongs to the heme-copper respiratory oxidase family.</text>
</comment>
<dbReference type="Proteomes" id="UP000190774">
    <property type="component" value="Unassembled WGS sequence"/>
</dbReference>
<evidence type="ECO:0000256" key="7">
    <source>
        <dbReference type="ARBA" id="ARBA00022617"/>
    </source>
</evidence>
<keyword evidence="15" id="KW-0186">Copper</keyword>
<dbReference type="GO" id="GO:0022904">
    <property type="term" value="P:respiratory electron transport chain"/>
    <property type="evidence" value="ECO:0007669"/>
    <property type="project" value="TreeGrafter"/>
</dbReference>
<feature type="transmembrane region" description="Helical" evidence="21">
    <location>
        <begin position="308"/>
        <end position="333"/>
    </location>
</feature>
<comment type="cofactor">
    <cofactor evidence="18">
        <name>Cu(2+)</name>
        <dbReference type="ChEBI" id="CHEBI:29036"/>
    </cofactor>
    <text evidence="18">Binds 1 copper ion per subunit, denoted as copper B.</text>
</comment>
<evidence type="ECO:0000256" key="13">
    <source>
        <dbReference type="ARBA" id="ARBA00022989"/>
    </source>
</evidence>
<keyword evidence="9 19" id="KW-0812">Transmembrane</keyword>
<dbReference type="AlphaFoldDB" id="A0A1T4WJJ6"/>
<feature type="binding site" evidence="18">
    <location>
        <position position="209"/>
    </location>
    <ligand>
        <name>Cu cation</name>
        <dbReference type="ChEBI" id="CHEBI:23378"/>
        <label>B</label>
    </ligand>
</feature>
<comment type="subcellular location">
    <subcellularLocation>
        <location evidence="2">Cell membrane</location>
        <topology evidence="2">Multi-pass membrane protein</topology>
    </subcellularLocation>
</comment>
<dbReference type="Pfam" id="PF02433">
    <property type="entry name" value="FixO"/>
    <property type="match status" value="1"/>
</dbReference>
<dbReference type="STRING" id="48467.SAMN02745166_00387"/>
<keyword evidence="12 19" id="KW-0249">Electron transport</keyword>
<evidence type="ECO:0000256" key="17">
    <source>
        <dbReference type="ARBA" id="ARBA00047816"/>
    </source>
</evidence>
<feature type="transmembrane region" description="Helical" evidence="21">
    <location>
        <begin position="159"/>
        <end position="179"/>
    </location>
</feature>
<dbReference type="NCBIfam" id="NF011055">
    <property type="entry name" value="PRK14487.1"/>
    <property type="match status" value="1"/>
</dbReference>
<keyword evidence="7 18" id="KW-0349">Heme</keyword>
<keyword evidence="13 21" id="KW-1133">Transmembrane helix</keyword>
<feature type="transmembrane region" description="Helical" evidence="21">
    <location>
        <begin position="128"/>
        <end position="152"/>
    </location>
</feature>
<dbReference type="InterPro" id="IPR036909">
    <property type="entry name" value="Cyt_c-like_dom_sf"/>
</dbReference>
<keyword evidence="16 21" id="KW-0472">Membrane</keyword>
<feature type="domain" description="Cytochrome oxidase subunit I profile" evidence="22">
    <location>
        <begin position="20"/>
        <end position="459"/>
    </location>
</feature>
<keyword evidence="8 19" id="KW-0679">Respiratory chain</keyword>
<evidence type="ECO:0000256" key="14">
    <source>
        <dbReference type="ARBA" id="ARBA00023004"/>
    </source>
</evidence>
<evidence type="ECO:0000259" key="23">
    <source>
        <dbReference type="PROSITE" id="PS51007"/>
    </source>
</evidence>
<feature type="transmembrane region" description="Helical" evidence="21">
    <location>
        <begin position="556"/>
        <end position="578"/>
    </location>
</feature>
<dbReference type="InterPro" id="IPR023615">
    <property type="entry name" value="Cyt_c_Oxase_su1_BS"/>
</dbReference>
<gene>
    <name evidence="24" type="ORF">SAMN02745166_00387</name>
</gene>
<dbReference type="InterPro" id="IPR000883">
    <property type="entry name" value="Cyt_C_Oxase_1"/>
</dbReference>
<keyword evidence="14 18" id="KW-0408">Iron</keyword>
<evidence type="ECO:0000256" key="9">
    <source>
        <dbReference type="ARBA" id="ARBA00022692"/>
    </source>
</evidence>
<feature type="binding site" description="axial binding residue" evidence="18">
    <location>
        <position position="62"/>
    </location>
    <ligand>
        <name>heme b</name>
        <dbReference type="ChEBI" id="CHEBI:60344"/>
        <label>1; low-spin</label>
    </ligand>
    <ligandPart>
        <name>Fe</name>
        <dbReference type="ChEBI" id="CHEBI:18248"/>
    </ligandPart>
</feature>
<evidence type="ECO:0000256" key="16">
    <source>
        <dbReference type="ARBA" id="ARBA00023136"/>
    </source>
</evidence>
<evidence type="ECO:0000313" key="25">
    <source>
        <dbReference type="Proteomes" id="UP000190774"/>
    </source>
</evidence>
<keyword evidence="25" id="KW-1185">Reference proteome</keyword>
<feature type="transmembrane region" description="Helical" evidence="21">
    <location>
        <begin position="276"/>
        <end position="296"/>
    </location>
</feature>
<dbReference type="SUPFAM" id="SSF46626">
    <property type="entry name" value="Cytochrome c"/>
    <property type="match status" value="1"/>
</dbReference>
<feature type="binding site" description="axial binding residue" evidence="18">
    <location>
        <position position="349"/>
    </location>
    <ligand>
        <name>heme b</name>
        <dbReference type="ChEBI" id="CHEBI:60344"/>
        <label>1; low-spin</label>
    </ligand>
    <ligandPart>
        <name>Fe</name>
        <dbReference type="ChEBI" id="CHEBI:18248"/>
    </ligandPart>
</feature>
<feature type="binding site" description="axial binding residue" evidence="18">
    <location>
        <position position="347"/>
    </location>
    <ligand>
        <name>heme b</name>
        <dbReference type="ChEBI" id="CHEBI:60344"/>
        <label>2; high-spin</label>
    </ligand>
    <ligandPart>
        <name>Fe</name>
        <dbReference type="ChEBI" id="CHEBI:18248"/>
    </ligandPart>
</feature>
<evidence type="ECO:0000256" key="10">
    <source>
        <dbReference type="ARBA" id="ARBA00022723"/>
    </source>
</evidence>
<dbReference type="GO" id="GO:0020037">
    <property type="term" value="F:heme binding"/>
    <property type="evidence" value="ECO:0007669"/>
    <property type="project" value="InterPro"/>
</dbReference>
<dbReference type="Pfam" id="PF00115">
    <property type="entry name" value="COX1"/>
    <property type="match status" value="1"/>
</dbReference>
<feature type="transmembrane region" description="Helical" evidence="21">
    <location>
        <begin position="353"/>
        <end position="372"/>
    </location>
</feature>
<dbReference type="NCBIfam" id="NF011053">
    <property type="entry name" value="PRK14485.1"/>
    <property type="match status" value="1"/>
</dbReference>
<protein>
    <recommendedName>
        <fullName evidence="4">cytochrome-c oxidase</fullName>
        <ecNumber evidence="4">7.1.1.9</ecNumber>
    </recommendedName>
</protein>
<name>A0A1T4WJJ6_9BACT</name>
<dbReference type="InterPro" id="IPR004677">
    <property type="entry name" value="Cyt_c_oxidase_cbb3_su1"/>
</dbReference>
<feature type="transmembrane region" description="Helical" evidence="21">
    <location>
        <begin position="101"/>
        <end position="122"/>
    </location>
</feature>
<accession>A0A1T4WJJ6</accession>
<dbReference type="InterPro" id="IPR036927">
    <property type="entry name" value="Cyt_c_oxase-like_su1_sf"/>
</dbReference>
<evidence type="ECO:0000256" key="15">
    <source>
        <dbReference type="ARBA" id="ARBA00023008"/>
    </source>
</evidence>
<evidence type="ECO:0000256" key="1">
    <source>
        <dbReference type="ARBA" id="ARBA00001970"/>
    </source>
</evidence>
<feature type="transmembrane region" description="Helical" evidence="21">
    <location>
        <begin position="384"/>
        <end position="403"/>
    </location>
</feature>
<dbReference type="PANTHER" id="PTHR10422:SF29">
    <property type="entry name" value="CYTOCHROME C OXIDASE SUBUNIT 1 HOMOLOG, BACTEROID"/>
    <property type="match status" value="1"/>
</dbReference>
<evidence type="ECO:0000256" key="6">
    <source>
        <dbReference type="ARBA" id="ARBA00022475"/>
    </source>
</evidence>
<evidence type="ECO:0000256" key="18">
    <source>
        <dbReference type="PIRSR" id="PIRSR604677-50"/>
    </source>
</evidence>
<dbReference type="RefSeq" id="WP_078811602.1">
    <property type="nucleotide sequence ID" value="NZ_FUYE01000001.1"/>
</dbReference>
<evidence type="ECO:0000256" key="2">
    <source>
        <dbReference type="ARBA" id="ARBA00004651"/>
    </source>
</evidence>
<keyword evidence="11" id="KW-1278">Translocase</keyword>
<feature type="transmembrane region" description="Helical" evidence="21">
    <location>
        <begin position="61"/>
        <end position="81"/>
    </location>
</feature>
<dbReference type="InterPro" id="IPR009056">
    <property type="entry name" value="Cyt_c-like_dom"/>
</dbReference>
<keyword evidence="10 18" id="KW-0479">Metal-binding</keyword>
<evidence type="ECO:0000256" key="11">
    <source>
        <dbReference type="ARBA" id="ARBA00022967"/>
    </source>
</evidence>
<feature type="transmembrane region" description="Helical" evidence="21">
    <location>
        <begin position="438"/>
        <end position="459"/>
    </location>
</feature>
<dbReference type="GO" id="GO:0046872">
    <property type="term" value="F:metal ion binding"/>
    <property type="evidence" value="ECO:0007669"/>
    <property type="project" value="UniProtKB-KW"/>
</dbReference>
<feature type="transmembrane region" description="Helical" evidence="21">
    <location>
        <begin position="519"/>
        <end position="536"/>
    </location>
</feature>
<feature type="transmembrane region" description="Helical" evidence="21">
    <location>
        <begin position="20"/>
        <end position="41"/>
    </location>
</feature>
<dbReference type="GO" id="GO:0009060">
    <property type="term" value="P:aerobic respiration"/>
    <property type="evidence" value="ECO:0007669"/>
    <property type="project" value="InterPro"/>
</dbReference>
<feature type="domain" description="Cytochrome c" evidence="23">
    <location>
        <begin position="594"/>
        <end position="757"/>
    </location>
</feature>
<dbReference type="PANTHER" id="PTHR10422">
    <property type="entry name" value="CYTOCHROME C OXIDASE SUBUNIT 1"/>
    <property type="match status" value="1"/>
</dbReference>
<dbReference type="GO" id="GO:0015990">
    <property type="term" value="P:electron transport coupled proton transport"/>
    <property type="evidence" value="ECO:0007669"/>
    <property type="project" value="TreeGrafter"/>
</dbReference>
<dbReference type="OrthoDB" id="9764568at2"/>
<evidence type="ECO:0000256" key="21">
    <source>
        <dbReference type="SAM" id="Phobius"/>
    </source>
</evidence>
<dbReference type="Gene3D" id="1.10.760.10">
    <property type="entry name" value="Cytochrome c-like domain"/>
    <property type="match status" value="1"/>
</dbReference>
<evidence type="ECO:0000256" key="4">
    <source>
        <dbReference type="ARBA" id="ARBA00012949"/>
    </source>
</evidence>
<reference evidence="25" key="1">
    <citation type="submission" date="2017-02" db="EMBL/GenBank/DDBJ databases">
        <authorList>
            <person name="Varghese N."/>
            <person name="Submissions S."/>
        </authorList>
    </citation>
    <scope>NUCLEOTIDE SEQUENCE [LARGE SCALE GENOMIC DNA]</scope>
    <source>
        <strain evidence="25">ATCC 700200</strain>
    </source>
</reference>